<dbReference type="Pfam" id="PF07093">
    <property type="entry name" value="SGT1"/>
    <property type="match status" value="1"/>
</dbReference>
<organism evidence="2 3">
    <name type="scientific">Synchytrium endobioticum</name>
    <dbReference type="NCBI Taxonomy" id="286115"/>
    <lineage>
        <taxon>Eukaryota</taxon>
        <taxon>Fungi</taxon>
        <taxon>Fungi incertae sedis</taxon>
        <taxon>Chytridiomycota</taxon>
        <taxon>Chytridiomycota incertae sedis</taxon>
        <taxon>Chytridiomycetes</taxon>
        <taxon>Synchytriales</taxon>
        <taxon>Synchytriaceae</taxon>
        <taxon>Synchytrium</taxon>
    </lineage>
</organism>
<dbReference type="Proteomes" id="UP000320475">
    <property type="component" value="Unassembled WGS sequence"/>
</dbReference>
<protein>
    <submittedName>
        <fullName evidence="2">Uncharacterized protein</fullName>
    </submittedName>
</protein>
<dbReference type="EMBL" id="QEAM01000055">
    <property type="protein sequence ID" value="TPX48292.1"/>
    <property type="molecule type" value="Genomic_DNA"/>
</dbReference>
<feature type="region of interest" description="Disordered" evidence="1">
    <location>
        <begin position="439"/>
        <end position="505"/>
    </location>
</feature>
<feature type="region of interest" description="Disordered" evidence="1">
    <location>
        <begin position="760"/>
        <end position="839"/>
    </location>
</feature>
<name>A0A507D9K8_9FUNG</name>
<feature type="compositionally biased region" description="Acidic residues" evidence="1">
    <location>
        <begin position="473"/>
        <end position="498"/>
    </location>
</feature>
<feature type="compositionally biased region" description="Acidic residues" evidence="1">
    <location>
        <begin position="717"/>
        <end position="726"/>
    </location>
</feature>
<dbReference type="PANTHER" id="PTHR13060:SF0">
    <property type="entry name" value="PROTEIN ECDYSONELESS HOMOLOG"/>
    <property type="match status" value="1"/>
</dbReference>
<feature type="compositionally biased region" description="Pro residues" evidence="1">
    <location>
        <begin position="613"/>
        <end position="626"/>
    </location>
</feature>
<feature type="region of interest" description="Disordered" evidence="1">
    <location>
        <begin position="716"/>
        <end position="747"/>
    </location>
</feature>
<feature type="compositionally biased region" description="Acidic residues" evidence="1">
    <location>
        <begin position="788"/>
        <end position="799"/>
    </location>
</feature>
<dbReference type="OrthoDB" id="27237at2759"/>
<sequence>MQEFFLRPPPSEDYVQYSIYFPGQQDTTYLQQQATLMSSFVLPYTQGYIWHKDAFGLLLAANTSTRDPSYSYLKGRTRFGDALEDEWFIVFLLREISKEWPNVVISVSDCDGEFLLVEAASQLPKWLQPRNSTNRVFLHQGQLHIIPMPKASIERPAGKITVSAGVEFVASSSMDTRASEDIQKAVFDRISEYPEKARQNIHHARVTIPRTLASVLSREPQLVAPAVEAFYMRDPIAMRAIHRMERFPPSDSMDCTIPLTRTLYAQLVSQRFYAPKPFKMPPVANSLEYKRAELGMKLACGMEMLAAEKPTRSSSRNENASLDAYDFQKDKCFVKFHERLTLLGYFKGEVQGSKLYTQLEKVAKEQYLRDKFADSDGEEHQAEYPSVRIARLLSLPPFTDDELHALLNRQPDSDTWMDLNEADLEAAFAARRALGNFRDDSDLDEYENNEYSDDDEESSGNRNRRRNRPMNDDLVDEDDSDGEWEDEDELDDDEEMGTDDALRGIRHDDLESLSTMVRKLEIFMSGQSGIDGVELQDECDEDDEDDDDMEEEDEELFREVRLDPAIFIREMSRAIGMPTEEIYNCHNNSHSTARTGPVITEINSDEDDETLLPPDPRCGPVPPSPPSVKSFQTESNDTSSSSATASNTPLSTRSSKNCDNCEDEDEDSSDLDEAGMEEYLKAMDAEIYGGAGSRSKIGQDFERVSTDKLKKARVIIDSDDDIDDGLDDPRDTDSSPGSEEEYAPVDMDVNLVKNMLESFSAQGGLPGPASTLLGSLGVNIPRIHTPDTSEEMDVDEEGDNGIMGTSRSGDASGSRPNHQSKTAKKRMRVDGKKRSARSS</sequence>
<proteinExistence type="predicted"/>
<dbReference type="AlphaFoldDB" id="A0A507D9K8"/>
<dbReference type="VEuPathDB" id="FungiDB:SeMB42_g02655"/>
<comment type="caution">
    <text evidence="2">The sequence shown here is derived from an EMBL/GenBank/DDBJ whole genome shotgun (WGS) entry which is preliminary data.</text>
</comment>
<feature type="compositionally biased region" description="Acidic residues" evidence="1">
    <location>
        <begin position="660"/>
        <end position="676"/>
    </location>
</feature>
<dbReference type="GO" id="GO:0005634">
    <property type="term" value="C:nucleus"/>
    <property type="evidence" value="ECO:0007669"/>
    <property type="project" value="TreeGrafter"/>
</dbReference>
<evidence type="ECO:0000313" key="3">
    <source>
        <dbReference type="Proteomes" id="UP000320475"/>
    </source>
</evidence>
<gene>
    <name evidence="2" type="ORF">SeLEV6574_g02131</name>
</gene>
<feature type="compositionally biased region" description="Polar residues" evidence="1">
    <location>
        <begin position="803"/>
        <end position="820"/>
    </location>
</feature>
<feature type="region of interest" description="Disordered" evidence="1">
    <location>
        <begin position="586"/>
        <end position="677"/>
    </location>
</feature>
<evidence type="ECO:0000256" key="1">
    <source>
        <dbReference type="SAM" id="MobiDB-lite"/>
    </source>
</evidence>
<feature type="compositionally biased region" description="Acidic residues" evidence="1">
    <location>
        <begin position="441"/>
        <end position="458"/>
    </location>
</feature>
<dbReference type="InterPro" id="IPR010770">
    <property type="entry name" value="Ecd"/>
</dbReference>
<feature type="region of interest" description="Disordered" evidence="1">
    <location>
        <begin position="529"/>
        <end position="555"/>
    </location>
</feature>
<accession>A0A507D9K8</accession>
<feature type="compositionally biased region" description="Acidic residues" evidence="1">
    <location>
        <begin position="534"/>
        <end position="555"/>
    </location>
</feature>
<reference evidence="2 3" key="1">
    <citation type="journal article" date="2019" name="Sci. Rep.">
        <title>Comparative genomics of chytrid fungi reveal insights into the obligate biotrophic and pathogenic lifestyle of Synchytrium endobioticum.</title>
        <authorList>
            <person name="van de Vossenberg B.T.L.H."/>
            <person name="Warris S."/>
            <person name="Nguyen H.D.T."/>
            <person name="van Gent-Pelzer M.P.E."/>
            <person name="Joly D.L."/>
            <person name="van de Geest H.C."/>
            <person name="Bonants P.J.M."/>
            <person name="Smith D.S."/>
            <person name="Levesque C.A."/>
            <person name="van der Lee T.A.J."/>
        </authorList>
    </citation>
    <scope>NUCLEOTIDE SEQUENCE [LARGE SCALE GENOMIC DNA]</scope>
    <source>
        <strain evidence="2 3">LEV6574</strain>
    </source>
</reference>
<feature type="compositionally biased region" description="Low complexity" evidence="1">
    <location>
        <begin position="630"/>
        <end position="652"/>
    </location>
</feature>
<dbReference type="PANTHER" id="PTHR13060">
    <property type="entry name" value="SGT1 PROTEIN HSGT1 SUPPRESSOR OF GCR2"/>
    <property type="match status" value="1"/>
</dbReference>
<evidence type="ECO:0000313" key="2">
    <source>
        <dbReference type="EMBL" id="TPX48292.1"/>
    </source>
</evidence>